<keyword evidence="5" id="KW-0812">Transmembrane</keyword>
<gene>
    <name evidence="7" type="ORF">AZ78_2273</name>
</gene>
<dbReference type="Gene3D" id="2.40.50.100">
    <property type="match status" value="1"/>
</dbReference>
<evidence type="ECO:0000259" key="6">
    <source>
        <dbReference type="Pfam" id="PF25917"/>
    </source>
</evidence>
<sequence>MSIRDTAAQDHRVADATVQGRNRRRWVLGAGASVIALGAGAWLLSGWSAGSQSIGADRLRIAEVTRGDLVRDIAADGRVIAANSPILYAIAGGSVDLKVVAGDVVKKGQVLAEIDSPELRSKLAQEQATLASLEAEASRAELDGELARSTARKELDQAQIERVAAQRDLERYQRAFEGGAMAAVDVAKAQDELKKADIGLNQARGDIDRQDRSANLDTRNKRLLADRQRAIAVEAQRQVEALTLRAPFDGQVGQVQVAQRANVAINDPVLSVVDLGVFEVEIKVPESFARDLAIGIPAQITSGNGQPFAAQISAVSPEVVNGEVVSRLRFKDKQPPGLRQSQRLSARIVLDTRRNALMVERGPFLEQSGGTSAYVVANGIATRRAIRTGVSSLSNVEILEGLQPGDRIVVSGSDQFANAETIRISGE</sequence>
<name>A0A108U8X1_9GAMM</name>
<dbReference type="RefSeq" id="WP_036108911.1">
    <property type="nucleotide sequence ID" value="NZ_JAJA02000001.1"/>
</dbReference>
<feature type="transmembrane region" description="Helical" evidence="5">
    <location>
        <begin position="26"/>
        <end position="44"/>
    </location>
</feature>
<dbReference type="AlphaFoldDB" id="A0A108U8X1"/>
<dbReference type="PANTHER" id="PTHR32347">
    <property type="entry name" value="EFFLUX SYSTEM COMPONENT YKNX-RELATED"/>
    <property type="match status" value="1"/>
</dbReference>
<accession>A0A108U8X1</accession>
<evidence type="ECO:0000313" key="7">
    <source>
        <dbReference type="EMBL" id="KWS04723.1"/>
    </source>
</evidence>
<dbReference type="Pfam" id="PF25917">
    <property type="entry name" value="BSH_RND"/>
    <property type="match status" value="1"/>
</dbReference>
<keyword evidence="3 4" id="KW-0175">Coiled coil</keyword>
<evidence type="ECO:0000256" key="1">
    <source>
        <dbReference type="ARBA" id="ARBA00004196"/>
    </source>
</evidence>
<comment type="similarity">
    <text evidence="2">Belongs to the membrane fusion protein (MFP) (TC 8.A.1) family.</text>
</comment>
<dbReference type="PANTHER" id="PTHR32347:SF14">
    <property type="entry name" value="EFFLUX SYSTEM COMPONENT YKNX-RELATED"/>
    <property type="match status" value="1"/>
</dbReference>
<dbReference type="Gene3D" id="2.40.420.20">
    <property type="match status" value="1"/>
</dbReference>
<evidence type="ECO:0000256" key="5">
    <source>
        <dbReference type="SAM" id="Phobius"/>
    </source>
</evidence>
<dbReference type="GO" id="GO:0016020">
    <property type="term" value="C:membrane"/>
    <property type="evidence" value="ECO:0007669"/>
    <property type="project" value="InterPro"/>
</dbReference>
<evidence type="ECO:0000313" key="8">
    <source>
        <dbReference type="Proteomes" id="UP000023435"/>
    </source>
</evidence>
<keyword evidence="5" id="KW-1133">Transmembrane helix</keyword>
<keyword evidence="8" id="KW-1185">Reference proteome</keyword>
<dbReference type="SUPFAM" id="SSF111369">
    <property type="entry name" value="HlyD-like secretion proteins"/>
    <property type="match status" value="2"/>
</dbReference>
<dbReference type="Proteomes" id="UP000023435">
    <property type="component" value="Unassembled WGS sequence"/>
</dbReference>
<dbReference type="EMBL" id="JAJA02000001">
    <property type="protein sequence ID" value="KWS04723.1"/>
    <property type="molecule type" value="Genomic_DNA"/>
</dbReference>
<feature type="domain" description="Multidrug resistance protein MdtA-like barrel-sandwich hybrid" evidence="6">
    <location>
        <begin position="94"/>
        <end position="272"/>
    </location>
</feature>
<evidence type="ECO:0000256" key="3">
    <source>
        <dbReference type="ARBA" id="ARBA00023054"/>
    </source>
</evidence>
<reference evidence="7 8" key="1">
    <citation type="journal article" date="2014" name="Genome Announc.">
        <title>Draft Genome Sequence of Lysobacter capsici AZ78, a Bacterium Antagonistic to Plant-Pathogenic Oomycetes.</title>
        <authorList>
            <person name="Puopolo G."/>
            <person name="Sonego P."/>
            <person name="Engelen K."/>
            <person name="Pertot I."/>
        </authorList>
    </citation>
    <scope>NUCLEOTIDE SEQUENCE [LARGE SCALE GENOMIC DNA]</scope>
    <source>
        <strain evidence="7 8">AZ78</strain>
    </source>
</reference>
<dbReference type="InterPro" id="IPR050465">
    <property type="entry name" value="UPF0194_transport"/>
</dbReference>
<comment type="caution">
    <text evidence="7">The sequence shown here is derived from an EMBL/GenBank/DDBJ whole genome shotgun (WGS) entry which is preliminary data.</text>
</comment>
<comment type="subcellular location">
    <subcellularLocation>
        <location evidence="1">Cell envelope</location>
    </subcellularLocation>
</comment>
<dbReference type="GO" id="GO:0022857">
    <property type="term" value="F:transmembrane transporter activity"/>
    <property type="evidence" value="ECO:0007669"/>
    <property type="project" value="InterPro"/>
</dbReference>
<protein>
    <submittedName>
        <fullName evidence="7">ABC transporter permease</fullName>
    </submittedName>
</protein>
<evidence type="ECO:0000256" key="2">
    <source>
        <dbReference type="ARBA" id="ARBA00009477"/>
    </source>
</evidence>
<dbReference type="Gene3D" id="1.10.287.470">
    <property type="entry name" value="Helix hairpin bin"/>
    <property type="match status" value="1"/>
</dbReference>
<proteinExistence type="inferred from homology"/>
<dbReference type="InterPro" id="IPR058625">
    <property type="entry name" value="MdtA-like_BSH"/>
</dbReference>
<dbReference type="NCBIfam" id="TIGR01730">
    <property type="entry name" value="RND_mfp"/>
    <property type="match status" value="1"/>
</dbReference>
<dbReference type="GO" id="GO:0030313">
    <property type="term" value="C:cell envelope"/>
    <property type="evidence" value="ECO:0007669"/>
    <property type="project" value="UniProtKB-SubCell"/>
</dbReference>
<feature type="coiled-coil region" evidence="4">
    <location>
        <begin position="116"/>
        <end position="206"/>
    </location>
</feature>
<dbReference type="InterPro" id="IPR006143">
    <property type="entry name" value="RND_pump_MFP"/>
</dbReference>
<evidence type="ECO:0000256" key="4">
    <source>
        <dbReference type="SAM" id="Coils"/>
    </source>
</evidence>
<keyword evidence="5" id="KW-0472">Membrane</keyword>
<organism evidence="7 8">
    <name type="scientific">Lysobacter capsici AZ78</name>
    <dbReference type="NCBI Taxonomy" id="1444315"/>
    <lineage>
        <taxon>Bacteria</taxon>
        <taxon>Pseudomonadati</taxon>
        <taxon>Pseudomonadota</taxon>
        <taxon>Gammaproteobacteria</taxon>
        <taxon>Lysobacterales</taxon>
        <taxon>Lysobacteraceae</taxon>
        <taxon>Lysobacter</taxon>
    </lineage>
</organism>
<dbReference type="Gene3D" id="2.40.30.170">
    <property type="match status" value="1"/>
</dbReference>
<dbReference type="OrthoDB" id="5752864at2"/>